<evidence type="ECO:0000259" key="5">
    <source>
        <dbReference type="Pfam" id="PF16350"/>
    </source>
</evidence>
<proteinExistence type="inferred from homology"/>
<dbReference type="InterPro" id="IPR027266">
    <property type="entry name" value="TrmE/GcvT-like"/>
</dbReference>
<dbReference type="InterPro" id="IPR006222">
    <property type="entry name" value="GCVT_N"/>
</dbReference>
<sequence>MSQTLPSRARVVIIGGGIIGASVAYHLTKLGWTDLVLLEQGRLSSGTTWHAAGLVGQLRSSESGTRLVQYSAQLYSELEKETGLGTGFKRCGGVTVARTQDRMVQLQRTAASAEAYDLECEIISPDRAKELYPVLETEDLVGAIWLPGDGTANPTDVTTSLAKGARDRGARILQGVRVIGVDHRNGVVTGVRTDHGDIEAEIVVNCAGQWAKAVGALAGVNVPLHSAEHFYVVTERIEGVHPMMPILRDPDGYTYFKEEVGGLVVGGFEPEAKPWVAPDQLPYPFEFQLLEEDWDHFSVLMDSALHRIPALHHTGIKKFYNGPESFTPDNNFILGEAPELKNFFVGAGFNSVGIASAGGAGRALAEWIVNGEPTTDLSAVDIRRFAPFNGNNQWLHDRVAEILGLHYEVPWPNRELATARPFRRSPVYHLLAEAGASFGSKMGWERVNVFAPAGVAPELEYTWGKPNWLPWSAAEQRATRENVALFDQTSFGKLLISGRDAEPLLQWLCTADVAVEPGRAVYTGMLNERGGYESDVTVTRLSHDEYLLVTSSGSVQRDLDWIRRHIRDDQHVGVTDITSSLAVFGVMGPKSRALLQKLSRSDLSDAAFPFSTSQQIDLGYATVRATRITYVGELGWELYVPAEFAVGVYELLLAAGAEFGLVQAGYYTINSLRLEKGYRAWGSDLTPDYNPVEAGLLFTCKLKSQTAFVGRESVEKAKAEGPRRKLVSLVLDDPDVMMWGGELVLRDGEAVGQVSSAAWGETVNGCVALAYVRRRDGEPVTNDHLQSGSYQINVGGTLCPATLHLRPPYDPAGDKIKR</sequence>
<dbReference type="InterPro" id="IPR013977">
    <property type="entry name" value="GcvT_C"/>
</dbReference>
<dbReference type="SUPFAM" id="SSF51905">
    <property type="entry name" value="FAD/NAD(P)-binding domain"/>
    <property type="match status" value="1"/>
</dbReference>
<comment type="similarity">
    <text evidence="1">Belongs to the GcvT family.</text>
</comment>
<dbReference type="Pfam" id="PF01571">
    <property type="entry name" value="GCV_T"/>
    <property type="match status" value="1"/>
</dbReference>
<feature type="domain" description="GCVT N-terminal" evidence="3">
    <location>
        <begin position="428"/>
        <end position="703"/>
    </location>
</feature>
<gene>
    <name evidence="6" type="ORF">HC031_02735</name>
</gene>
<dbReference type="SUPFAM" id="SSF103025">
    <property type="entry name" value="Folate-binding domain"/>
    <property type="match status" value="1"/>
</dbReference>
<accession>A0ABX0XRK8</accession>
<evidence type="ECO:0000256" key="1">
    <source>
        <dbReference type="ARBA" id="ARBA00008609"/>
    </source>
</evidence>
<dbReference type="Gene3D" id="2.40.30.110">
    <property type="entry name" value="Aminomethyltransferase beta-barrel domains"/>
    <property type="match status" value="1"/>
</dbReference>
<dbReference type="EMBL" id="JAATVY010000001">
    <property type="protein sequence ID" value="NJC68646.1"/>
    <property type="molecule type" value="Genomic_DNA"/>
</dbReference>
<feature type="domain" description="FAD dependent oxidoreductase" evidence="2">
    <location>
        <begin position="10"/>
        <end position="367"/>
    </location>
</feature>
<evidence type="ECO:0000313" key="7">
    <source>
        <dbReference type="Proteomes" id="UP000722989"/>
    </source>
</evidence>
<dbReference type="SUPFAM" id="SSF54373">
    <property type="entry name" value="FAD-linked reductases, C-terminal domain"/>
    <property type="match status" value="1"/>
</dbReference>
<dbReference type="SUPFAM" id="SSF101790">
    <property type="entry name" value="Aminomethyltransferase beta-barrel domain"/>
    <property type="match status" value="1"/>
</dbReference>
<dbReference type="InterPro" id="IPR036188">
    <property type="entry name" value="FAD/NAD-bd_sf"/>
</dbReference>
<dbReference type="Gene3D" id="3.30.70.1400">
    <property type="entry name" value="Aminomethyltransferase beta-barrel domains"/>
    <property type="match status" value="1"/>
</dbReference>
<dbReference type="Pfam" id="PF08669">
    <property type="entry name" value="GCV_T_C"/>
    <property type="match status" value="1"/>
</dbReference>
<dbReference type="PANTHER" id="PTHR43757">
    <property type="entry name" value="AMINOMETHYLTRANSFERASE"/>
    <property type="match status" value="1"/>
</dbReference>
<dbReference type="RefSeq" id="WP_167923491.1">
    <property type="nucleotide sequence ID" value="NZ_JAATVY010000001.1"/>
</dbReference>
<dbReference type="Gene3D" id="3.30.1360.120">
    <property type="entry name" value="Probable tRNA modification gtpase trme, domain 1"/>
    <property type="match status" value="1"/>
</dbReference>
<comment type="caution">
    <text evidence="6">The sequence shown here is derived from an EMBL/GenBank/DDBJ whole genome shotgun (WGS) entry which is preliminary data.</text>
</comment>
<evidence type="ECO:0000313" key="6">
    <source>
        <dbReference type="EMBL" id="NJC68646.1"/>
    </source>
</evidence>
<dbReference type="Pfam" id="PF01266">
    <property type="entry name" value="DAO"/>
    <property type="match status" value="1"/>
</dbReference>
<reference evidence="6 7" key="1">
    <citation type="submission" date="2020-03" db="EMBL/GenBank/DDBJ databases">
        <title>WGS of the type strain of Planosporangium spp.</title>
        <authorList>
            <person name="Thawai C."/>
        </authorList>
    </citation>
    <scope>NUCLEOTIDE SEQUENCE [LARGE SCALE GENOMIC DNA]</scope>
    <source>
        <strain evidence="6 7">TBRC 5610</strain>
    </source>
</reference>
<protein>
    <submittedName>
        <fullName evidence="6">FAD-dependent oxidoreductase</fullName>
    </submittedName>
</protein>
<dbReference type="Gene3D" id="3.30.9.10">
    <property type="entry name" value="D-Amino Acid Oxidase, subunit A, domain 2"/>
    <property type="match status" value="1"/>
</dbReference>
<keyword evidence="7" id="KW-1185">Reference proteome</keyword>
<dbReference type="Pfam" id="PF16350">
    <property type="entry name" value="FAO_M"/>
    <property type="match status" value="1"/>
</dbReference>
<evidence type="ECO:0000259" key="4">
    <source>
        <dbReference type="Pfam" id="PF08669"/>
    </source>
</evidence>
<dbReference type="Gene3D" id="3.50.50.60">
    <property type="entry name" value="FAD/NAD(P)-binding domain"/>
    <property type="match status" value="1"/>
</dbReference>
<dbReference type="Proteomes" id="UP000722989">
    <property type="component" value="Unassembled WGS sequence"/>
</dbReference>
<evidence type="ECO:0000259" key="2">
    <source>
        <dbReference type="Pfam" id="PF01266"/>
    </source>
</evidence>
<feature type="domain" description="FAD dependent oxidoreductase central" evidence="5">
    <location>
        <begin position="370"/>
        <end position="425"/>
    </location>
</feature>
<dbReference type="InterPro" id="IPR029043">
    <property type="entry name" value="GcvT/YgfZ_C"/>
</dbReference>
<dbReference type="InterPro" id="IPR032503">
    <property type="entry name" value="FAO_M"/>
</dbReference>
<name>A0ABX0XRK8_9ACTN</name>
<dbReference type="InterPro" id="IPR028896">
    <property type="entry name" value="GcvT/YgfZ/DmdA"/>
</dbReference>
<organism evidence="6 7">
    <name type="scientific">Planosporangium thailandense</name>
    <dbReference type="NCBI Taxonomy" id="765197"/>
    <lineage>
        <taxon>Bacteria</taxon>
        <taxon>Bacillati</taxon>
        <taxon>Actinomycetota</taxon>
        <taxon>Actinomycetes</taxon>
        <taxon>Micromonosporales</taxon>
        <taxon>Micromonosporaceae</taxon>
        <taxon>Planosporangium</taxon>
    </lineage>
</organism>
<dbReference type="PANTHER" id="PTHR43757:SF15">
    <property type="entry name" value="PYRUVATE DEHYDROGENASE PHOSPHATASE REGULATORY SUBUNIT, MITOCHONDRIAL-LIKE"/>
    <property type="match status" value="1"/>
</dbReference>
<feature type="domain" description="Aminomethyltransferase C-terminal" evidence="4">
    <location>
        <begin position="724"/>
        <end position="810"/>
    </location>
</feature>
<evidence type="ECO:0000259" key="3">
    <source>
        <dbReference type="Pfam" id="PF01571"/>
    </source>
</evidence>
<dbReference type="InterPro" id="IPR006076">
    <property type="entry name" value="FAD-dep_OxRdtase"/>
</dbReference>